<protein>
    <submittedName>
        <fullName evidence="1">Uncharacterized protein</fullName>
    </submittedName>
</protein>
<sequence>MLCGIGVQKRLEYLDGRNPKLRALQPHVYADTEVLRKPDFAWGDRKGLPLQLGMTGFSPDTTGVLR</sequence>
<dbReference type="Proteomes" id="UP000886058">
    <property type="component" value="Unassembled WGS sequence"/>
</dbReference>
<dbReference type="AlphaFoldDB" id="A0A7C5HNR4"/>
<dbReference type="EMBL" id="DRSQ01000208">
    <property type="protein sequence ID" value="HHE32860.1"/>
    <property type="molecule type" value="Genomic_DNA"/>
</dbReference>
<organism evidence="1">
    <name type="scientific">Chlorobaculum parvum</name>
    <dbReference type="NCBI Taxonomy" id="274539"/>
    <lineage>
        <taxon>Bacteria</taxon>
        <taxon>Pseudomonadati</taxon>
        <taxon>Chlorobiota</taxon>
        <taxon>Chlorobiia</taxon>
        <taxon>Chlorobiales</taxon>
        <taxon>Chlorobiaceae</taxon>
        <taxon>Chlorobaculum</taxon>
    </lineage>
</organism>
<proteinExistence type="predicted"/>
<name>A0A7C5HNR4_9CHLB</name>
<comment type="caution">
    <text evidence="1">The sequence shown here is derived from an EMBL/GenBank/DDBJ whole genome shotgun (WGS) entry which is preliminary data.</text>
</comment>
<gene>
    <name evidence="1" type="ORF">ENL07_09645</name>
</gene>
<accession>A0A7C5HNR4</accession>
<reference evidence="1" key="1">
    <citation type="journal article" date="2020" name="mSystems">
        <title>Genome- and Community-Level Interaction Insights into Carbon Utilization and Element Cycling Functions of Hydrothermarchaeota in Hydrothermal Sediment.</title>
        <authorList>
            <person name="Zhou Z."/>
            <person name="Liu Y."/>
            <person name="Xu W."/>
            <person name="Pan J."/>
            <person name="Luo Z.H."/>
            <person name="Li M."/>
        </authorList>
    </citation>
    <scope>NUCLEOTIDE SEQUENCE [LARGE SCALE GENOMIC DNA]</scope>
    <source>
        <strain evidence="1">HyVt-633</strain>
    </source>
</reference>
<evidence type="ECO:0000313" key="1">
    <source>
        <dbReference type="EMBL" id="HHE32860.1"/>
    </source>
</evidence>